<dbReference type="Pfam" id="PF12399">
    <property type="entry name" value="BCA_ABC_TP_C"/>
    <property type="match status" value="1"/>
</dbReference>
<dbReference type="PROSITE" id="PS50893">
    <property type="entry name" value="ABC_TRANSPORTER_2"/>
    <property type="match status" value="1"/>
</dbReference>
<feature type="domain" description="ABC transporter" evidence="7">
    <location>
        <begin position="33"/>
        <end position="281"/>
    </location>
</feature>
<evidence type="ECO:0000259" key="7">
    <source>
        <dbReference type="PROSITE" id="PS50893"/>
    </source>
</evidence>
<evidence type="ECO:0000313" key="8">
    <source>
        <dbReference type="EMBL" id="GBF09123.1"/>
    </source>
</evidence>
<evidence type="ECO:0000256" key="5">
    <source>
        <dbReference type="ARBA" id="ARBA00056071"/>
    </source>
</evidence>
<dbReference type="InterPro" id="IPR027417">
    <property type="entry name" value="P-loop_NTPase"/>
</dbReference>
<dbReference type="FunFam" id="3.40.50.300:FF:000421">
    <property type="entry name" value="Branched-chain amino acid ABC transporter ATP-binding protein"/>
    <property type="match status" value="1"/>
</dbReference>
<dbReference type="SUPFAM" id="SSF52540">
    <property type="entry name" value="P-loop containing nucleoside triphosphate hydrolases"/>
    <property type="match status" value="1"/>
</dbReference>
<dbReference type="Proteomes" id="UP000291213">
    <property type="component" value="Unassembled WGS sequence"/>
</dbReference>
<sequence>MSSPSTVEKYKFDRVWDYSELYTRPRQIGEPVLWTENITLRFGGVTALDNVSVEVRRGEILGIIGPNGAGKTSLLNVITGVYKPQRGKVYFKGRDITGLKPHQRITLGLSRTFQHSELFHGMTVLENIMVRLHPWTKGSILEKALWAFRAKRWEVEARERAEHVIDLLDLHEHRHSPIGALPPGIQKKVDLAGALAQNPEVVLMDEPMAGLSKEEKEDIVRAIIETSETMHTTMVLIEHDMEVVTDICGRVVVMDYGKVIFEGPPHEAVADERVRKAYLGE</sequence>
<evidence type="ECO:0000256" key="3">
    <source>
        <dbReference type="ARBA" id="ARBA00022840"/>
    </source>
</evidence>
<dbReference type="AlphaFoldDB" id="A0A401H9R0"/>
<dbReference type="CDD" id="cd03219">
    <property type="entry name" value="ABC_Mj1267_LivG_branched"/>
    <property type="match status" value="1"/>
</dbReference>
<reference evidence="8 9" key="1">
    <citation type="submission" date="2017-02" db="EMBL/GenBank/DDBJ databases">
        <title>isolation and characterization of a novel temperate virus Aeropyrum globular virus 1 infecting hyperthermophilic archaeon Aeropyrum.</title>
        <authorList>
            <person name="Yumiya M."/>
            <person name="Yoshida T."/>
            <person name="Sako Y."/>
        </authorList>
    </citation>
    <scope>NUCLEOTIDE SEQUENCE [LARGE SCALE GENOMIC DNA]</scope>
    <source>
        <strain evidence="8 9">YK1-12-2013</strain>
    </source>
</reference>
<dbReference type="EMBL" id="BDMD01000042">
    <property type="protein sequence ID" value="GBF09123.1"/>
    <property type="molecule type" value="Genomic_DNA"/>
</dbReference>
<protein>
    <recommendedName>
        <fullName evidence="6">Probable branched-chain amino acid transport ATP-binding protein LivG</fullName>
    </recommendedName>
</protein>
<comment type="caution">
    <text evidence="8">The sequence shown here is derived from an EMBL/GenBank/DDBJ whole genome shotgun (WGS) entry which is preliminary data.</text>
</comment>
<name>A0A401H9R0_AERPX</name>
<dbReference type="InterPro" id="IPR003439">
    <property type="entry name" value="ABC_transporter-like_ATP-bd"/>
</dbReference>
<evidence type="ECO:0000256" key="1">
    <source>
        <dbReference type="ARBA" id="ARBA00022448"/>
    </source>
</evidence>
<dbReference type="InterPro" id="IPR051120">
    <property type="entry name" value="ABC_AA/LPS_Transport"/>
</dbReference>
<dbReference type="GO" id="GO:0016887">
    <property type="term" value="F:ATP hydrolysis activity"/>
    <property type="evidence" value="ECO:0007669"/>
    <property type="project" value="InterPro"/>
</dbReference>
<dbReference type="Gene3D" id="3.40.50.300">
    <property type="entry name" value="P-loop containing nucleotide triphosphate hydrolases"/>
    <property type="match status" value="1"/>
</dbReference>
<keyword evidence="1" id="KW-0813">Transport</keyword>
<evidence type="ECO:0000256" key="6">
    <source>
        <dbReference type="ARBA" id="ARBA00072811"/>
    </source>
</evidence>
<evidence type="ECO:0000256" key="4">
    <source>
        <dbReference type="ARBA" id="ARBA00022970"/>
    </source>
</evidence>
<dbReference type="RefSeq" id="WP_243637262.1">
    <property type="nucleotide sequence ID" value="NZ_BDMD01000042.1"/>
</dbReference>
<dbReference type="GO" id="GO:0006865">
    <property type="term" value="P:amino acid transport"/>
    <property type="evidence" value="ECO:0007669"/>
    <property type="project" value="UniProtKB-KW"/>
</dbReference>
<dbReference type="PANTHER" id="PTHR45772:SF1">
    <property type="entry name" value="ABC TRANSPORTER ATP-BINDING PROTEIN"/>
    <property type="match status" value="1"/>
</dbReference>
<keyword evidence="3 8" id="KW-0067">ATP-binding</keyword>
<dbReference type="SMART" id="SM00382">
    <property type="entry name" value="AAA"/>
    <property type="match status" value="1"/>
</dbReference>
<accession>A0A401H9R0</accession>
<dbReference type="InterPro" id="IPR032823">
    <property type="entry name" value="BCA_ABC_TP_C"/>
</dbReference>
<evidence type="ECO:0000256" key="2">
    <source>
        <dbReference type="ARBA" id="ARBA00022741"/>
    </source>
</evidence>
<evidence type="ECO:0000313" key="9">
    <source>
        <dbReference type="Proteomes" id="UP000291213"/>
    </source>
</evidence>
<gene>
    <name evidence="8" type="ORF">apy_08480</name>
</gene>
<dbReference type="InterPro" id="IPR003593">
    <property type="entry name" value="AAA+_ATPase"/>
</dbReference>
<dbReference type="Pfam" id="PF00005">
    <property type="entry name" value="ABC_tran"/>
    <property type="match status" value="1"/>
</dbReference>
<organism evidence="8 9">
    <name type="scientific">Aeropyrum pernix</name>
    <dbReference type="NCBI Taxonomy" id="56636"/>
    <lineage>
        <taxon>Archaea</taxon>
        <taxon>Thermoproteota</taxon>
        <taxon>Thermoprotei</taxon>
        <taxon>Desulfurococcales</taxon>
        <taxon>Desulfurococcaceae</taxon>
        <taxon>Aeropyrum</taxon>
    </lineage>
</organism>
<dbReference type="GO" id="GO:0005524">
    <property type="term" value="F:ATP binding"/>
    <property type="evidence" value="ECO:0007669"/>
    <property type="project" value="UniProtKB-KW"/>
</dbReference>
<dbReference type="GO" id="GO:0005886">
    <property type="term" value="C:plasma membrane"/>
    <property type="evidence" value="ECO:0007669"/>
    <property type="project" value="TreeGrafter"/>
</dbReference>
<proteinExistence type="predicted"/>
<comment type="function">
    <text evidence="5">Probable component of a branched-chain amino-acid transport system.</text>
</comment>
<dbReference type="PANTHER" id="PTHR45772">
    <property type="entry name" value="CONSERVED COMPONENT OF ABC TRANSPORTER FOR NATURAL AMINO ACIDS-RELATED"/>
    <property type="match status" value="1"/>
</dbReference>
<keyword evidence="2" id="KW-0547">Nucleotide-binding</keyword>
<keyword evidence="4" id="KW-0029">Amino-acid transport</keyword>